<evidence type="ECO:0000313" key="2">
    <source>
        <dbReference type="EMBL" id="MFD1569112.1"/>
    </source>
</evidence>
<evidence type="ECO:0000259" key="1">
    <source>
        <dbReference type="Pfam" id="PF23366"/>
    </source>
</evidence>
<feature type="domain" description="HVO-0234-like beta-propeller" evidence="1">
    <location>
        <begin position="9"/>
        <end position="338"/>
    </location>
</feature>
<dbReference type="InterPro" id="IPR056505">
    <property type="entry name" value="Beta-prop_HVO_0234"/>
</dbReference>
<comment type="caution">
    <text evidence="2">The sequence shown here is derived from an EMBL/GenBank/DDBJ whole genome shotgun (WGS) entry which is preliminary data.</text>
</comment>
<dbReference type="Proteomes" id="UP001597185">
    <property type="component" value="Unassembled WGS sequence"/>
</dbReference>
<accession>A0ABD6BVG7</accession>
<dbReference type="RefSeq" id="WP_256418460.1">
    <property type="nucleotide sequence ID" value="NZ_JANHDL010000006.1"/>
</dbReference>
<organism evidence="2 3">
    <name type="scientific">Halorubrum laminariae</name>
    <dbReference type="NCBI Taxonomy" id="1433523"/>
    <lineage>
        <taxon>Archaea</taxon>
        <taxon>Methanobacteriati</taxon>
        <taxon>Methanobacteriota</taxon>
        <taxon>Stenosarchaea group</taxon>
        <taxon>Halobacteria</taxon>
        <taxon>Halobacteriales</taxon>
        <taxon>Haloferacaceae</taxon>
        <taxon>Halorubrum</taxon>
    </lineage>
</organism>
<dbReference type="Pfam" id="PF23366">
    <property type="entry name" value="Beta-prop_HVO_0234"/>
    <property type="match status" value="1"/>
</dbReference>
<proteinExistence type="predicted"/>
<keyword evidence="3" id="KW-1185">Reference proteome</keyword>
<evidence type="ECO:0000313" key="3">
    <source>
        <dbReference type="Proteomes" id="UP001597185"/>
    </source>
</evidence>
<reference evidence="2 3" key="1">
    <citation type="journal article" date="2019" name="Int. J. Syst. Evol. Microbiol.">
        <title>The Global Catalogue of Microorganisms (GCM) 10K type strain sequencing project: providing services to taxonomists for standard genome sequencing and annotation.</title>
        <authorList>
            <consortium name="The Broad Institute Genomics Platform"/>
            <consortium name="The Broad Institute Genome Sequencing Center for Infectious Disease"/>
            <person name="Wu L."/>
            <person name="Ma J."/>
        </authorList>
    </citation>
    <scope>NUCLEOTIDE SEQUENCE [LARGE SCALE GENOMIC DNA]</scope>
    <source>
        <strain evidence="2 3">CGMCC 1.12689</strain>
    </source>
</reference>
<sequence>MAPAEDDISIEEKRVYAGNAGRTDAFVATETGIVRVAFSADKIGAFDMVAREPARDIAVLPGGEDRALIGVASADGLRVAPVGDEVDFVTVTDEPTVALGVDDARDDAFLVGTADGGIDRVAIETTPGSDAGEAVASGADASGADTIDADANDAVAIDGDSTTLSATTTRVGTVSEPRAIDGPLVAAADGIHRVTSDRAAASAGDTGYALASVGLDDARDVAGTGMPLAATASGLYWLGNGWMTVQEGDATAVAADGDGHATAVVDGDLLVRDDAGSGGWDRDAWRETALPVDEEAVALGYGPGVAVAVTAAGTLCVDAGDGWRHQVIGVRDAAGVALAKRE</sequence>
<dbReference type="AlphaFoldDB" id="A0ABD6BVG7"/>
<gene>
    <name evidence="2" type="ORF">ACFR9T_00625</name>
</gene>
<dbReference type="EMBL" id="JBHUDB010000001">
    <property type="protein sequence ID" value="MFD1569112.1"/>
    <property type="molecule type" value="Genomic_DNA"/>
</dbReference>
<name>A0ABD6BVG7_9EURY</name>
<protein>
    <recommendedName>
        <fullName evidence="1">HVO-0234-like beta-propeller domain-containing protein</fullName>
    </recommendedName>
</protein>